<dbReference type="InterPro" id="IPR009057">
    <property type="entry name" value="Homeodomain-like_sf"/>
</dbReference>
<sequence>MATTLLDSGGVDAVTLREVGHRSGVSHNAPYKHFADKEALLAAVAARELRRLSEMQAGIGAATGSVDAVRLLLHGYIEWALAHPARFKLVFSSWSVASDELADEARTGWSGLVDVVAAAQRSGSLPPGDPERMASLLRSLTHGAVDLALSGHLAADGKGGAEPATLVDDLLGHLAAAVPAPA</sequence>
<accession>A0ABS9T987</accession>
<dbReference type="PANTHER" id="PTHR30055">
    <property type="entry name" value="HTH-TYPE TRANSCRIPTIONAL REGULATOR RUTR"/>
    <property type="match status" value="1"/>
</dbReference>
<dbReference type="RefSeq" id="WP_241035130.1">
    <property type="nucleotide sequence ID" value="NZ_BAAAJF010000018.1"/>
</dbReference>
<dbReference type="Pfam" id="PF13305">
    <property type="entry name" value="TetR_C_33"/>
    <property type="match status" value="1"/>
</dbReference>
<dbReference type="PROSITE" id="PS50977">
    <property type="entry name" value="HTH_TETR_2"/>
    <property type="match status" value="1"/>
</dbReference>
<evidence type="ECO:0000313" key="7">
    <source>
        <dbReference type="Proteomes" id="UP001299970"/>
    </source>
</evidence>
<dbReference type="PANTHER" id="PTHR30055:SF220">
    <property type="entry name" value="TETR-FAMILY REGULATORY PROTEIN"/>
    <property type="match status" value="1"/>
</dbReference>
<dbReference type="SUPFAM" id="SSF48498">
    <property type="entry name" value="Tetracyclin repressor-like, C-terminal domain"/>
    <property type="match status" value="1"/>
</dbReference>
<keyword evidence="7" id="KW-1185">Reference proteome</keyword>
<dbReference type="Pfam" id="PF00440">
    <property type="entry name" value="TetR_N"/>
    <property type="match status" value="1"/>
</dbReference>
<dbReference type="InterPro" id="IPR036271">
    <property type="entry name" value="Tet_transcr_reg_TetR-rel_C_sf"/>
</dbReference>
<protein>
    <submittedName>
        <fullName evidence="6">TetR/AcrR family transcriptional regulator</fullName>
    </submittedName>
</protein>
<dbReference type="InterPro" id="IPR050109">
    <property type="entry name" value="HTH-type_TetR-like_transc_reg"/>
</dbReference>
<dbReference type="Proteomes" id="UP001299970">
    <property type="component" value="Unassembled WGS sequence"/>
</dbReference>
<keyword evidence="1" id="KW-0805">Transcription regulation</keyword>
<proteinExistence type="predicted"/>
<dbReference type="Gene3D" id="1.10.357.10">
    <property type="entry name" value="Tetracycline Repressor, domain 2"/>
    <property type="match status" value="1"/>
</dbReference>
<evidence type="ECO:0000256" key="2">
    <source>
        <dbReference type="ARBA" id="ARBA00023125"/>
    </source>
</evidence>
<reference evidence="6 7" key="1">
    <citation type="submission" date="2022-03" db="EMBL/GenBank/DDBJ databases">
        <title>Pseudonocardia alaer sp. nov., a novel actinomycete isolated from reed forest soil.</title>
        <authorList>
            <person name="Wang L."/>
        </authorList>
    </citation>
    <scope>NUCLEOTIDE SEQUENCE [LARGE SCALE GENOMIC DNA]</scope>
    <source>
        <strain evidence="6 7">Y-16303</strain>
    </source>
</reference>
<dbReference type="InterPro" id="IPR001647">
    <property type="entry name" value="HTH_TetR"/>
</dbReference>
<evidence type="ECO:0000313" key="6">
    <source>
        <dbReference type="EMBL" id="MCH6165095.1"/>
    </source>
</evidence>
<gene>
    <name evidence="6" type="ORF">MMF94_05310</name>
</gene>
<feature type="domain" description="HTH tetR-type" evidence="5">
    <location>
        <begin position="1"/>
        <end position="52"/>
    </location>
</feature>
<evidence type="ECO:0000256" key="4">
    <source>
        <dbReference type="PROSITE-ProRule" id="PRU00335"/>
    </source>
</evidence>
<comment type="caution">
    <text evidence="6">The sequence shown here is derived from an EMBL/GenBank/DDBJ whole genome shotgun (WGS) entry which is preliminary data.</text>
</comment>
<dbReference type="EMBL" id="JAKXMK010000004">
    <property type="protein sequence ID" value="MCH6165095.1"/>
    <property type="molecule type" value="Genomic_DNA"/>
</dbReference>
<keyword evidence="2 4" id="KW-0238">DNA-binding</keyword>
<dbReference type="SUPFAM" id="SSF46689">
    <property type="entry name" value="Homeodomain-like"/>
    <property type="match status" value="1"/>
</dbReference>
<evidence type="ECO:0000259" key="5">
    <source>
        <dbReference type="PROSITE" id="PS50977"/>
    </source>
</evidence>
<evidence type="ECO:0000256" key="1">
    <source>
        <dbReference type="ARBA" id="ARBA00023015"/>
    </source>
</evidence>
<organism evidence="6 7">
    <name type="scientific">Pseudonocardia alaniniphila</name>
    <dbReference type="NCBI Taxonomy" id="75291"/>
    <lineage>
        <taxon>Bacteria</taxon>
        <taxon>Bacillati</taxon>
        <taxon>Actinomycetota</taxon>
        <taxon>Actinomycetes</taxon>
        <taxon>Pseudonocardiales</taxon>
        <taxon>Pseudonocardiaceae</taxon>
        <taxon>Pseudonocardia</taxon>
    </lineage>
</organism>
<keyword evidence="3" id="KW-0804">Transcription</keyword>
<feature type="DNA-binding region" description="H-T-H motif" evidence="4">
    <location>
        <begin position="15"/>
        <end position="34"/>
    </location>
</feature>
<dbReference type="InterPro" id="IPR025996">
    <property type="entry name" value="MT1864/Rv1816-like_C"/>
</dbReference>
<evidence type="ECO:0000256" key="3">
    <source>
        <dbReference type="ARBA" id="ARBA00023163"/>
    </source>
</evidence>
<name>A0ABS9T987_9PSEU</name>